<dbReference type="PROSITE" id="PS51186">
    <property type="entry name" value="GNAT"/>
    <property type="match status" value="1"/>
</dbReference>
<keyword evidence="2" id="KW-0012">Acyltransferase</keyword>
<accession>A0ABV5B1K7</accession>
<dbReference type="InterPro" id="IPR016181">
    <property type="entry name" value="Acyl_CoA_acyltransferase"/>
</dbReference>
<feature type="domain" description="N-acetyltransferase" evidence="1">
    <location>
        <begin position="2"/>
        <end position="146"/>
    </location>
</feature>
<dbReference type="GO" id="GO:0016746">
    <property type="term" value="F:acyltransferase activity"/>
    <property type="evidence" value="ECO:0007669"/>
    <property type="project" value="UniProtKB-KW"/>
</dbReference>
<dbReference type="Pfam" id="PF00583">
    <property type="entry name" value="Acetyltransf_1"/>
    <property type="match status" value="1"/>
</dbReference>
<protein>
    <submittedName>
        <fullName evidence="2">GNAT family N-acetyltransferase</fullName>
        <ecNumber evidence="2">2.3.1.-</ecNumber>
    </submittedName>
</protein>
<dbReference type="InterPro" id="IPR000182">
    <property type="entry name" value="GNAT_dom"/>
</dbReference>
<dbReference type="EC" id="2.3.1.-" evidence="2"/>
<name>A0ABV5B1K7_9BACL</name>
<dbReference type="EMBL" id="JBHILM010000001">
    <property type="protein sequence ID" value="MFB5679567.1"/>
    <property type="molecule type" value="Genomic_DNA"/>
</dbReference>
<evidence type="ECO:0000259" key="1">
    <source>
        <dbReference type="PROSITE" id="PS51186"/>
    </source>
</evidence>
<reference evidence="2 3" key="1">
    <citation type="submission" date="2024-09" db="EMBL/GenBank/DDBJ databases">
        <authorList>
            <person name="Ruan L."/>
        </authorList>
    </citation>
    <scope>NUCLEOTIDE SEQUENCE [LARGE SCALE GENOMIC DNA]</scope>
    <source>
        <strain evidence="2 3">D33</strain>
    </source>
</reference>
<organism evidence="2 3">
    <name type="scientific">Paenibacillus terreus</name>
    <dbReference type="NCBI Taxonomy" id="1387834"/>
    <lineage>
        <taxon>Bacteria</taxon>
        <taxon>Bacillati</taxon>
        <taxon>Bacillota</taxon>
        <taxon>Bacilli</taxon>
        <taxon>Bacillales</taxon>
        <taxon>Paenibacillaceae</taxon>
        <taxon>Paenibacillus</taxon>
    </lineage>
</organism>
<evidence type="ECO:0000313" key="2">
    <source>
        <dbReference type="EMBL" id="MFB5679567.1"/>
    </source>
</evidence>
<dbReference type="Gene3D" id="3.40.630.30">
    <property type="match status" value="1"/>
</dbReference>
<proteinExistence type="predicted"/>
<dbReference type="RefSeq" id="WP_375523403.1">
    <property type="nucleotide sequence ID" value="NZ_JBHILM010000001.1"/>
</dbReference>
<gene>
    <name evidence="2" type="ORF">ACE3NQ_01405</name>
</gene>
<dbReference type="Proteomes" id="UP001580407">
    <property type="component" value="Unassembled WGS sequence"/>
</dbReference>
<dbReference type="CDD" id="cd04301">
    <property type="entry name" value="NAT_SF"/>
    <property type="match status" value="1"/>
</dbReference>
<comment type="caution">
    <text evidence="2">The sequence shown here is derived from an EMBL/GenBank/DDBJ whole genome shotgun (WGS) entry which is preliminary data.</text>
</comment>
<sequence>MITLQTISKSNWEECAYLKPKPEQERFMAANLYSIAEAQFLEGFVTKAIYNDDVMIGFTMYGPDPEDGNYWIYRFMIDERFQGQGHGYKAMLLVIDEIRKSNNRTEVIMLGYNPDNEEARALYTKSGFREVGPAPWGEILAKYSFE</sequence>
<dbReference type="SUPFAM" id="SSF55729">
    <property type="entry name" value="Acyl-CoA N-acyltransferases (Nat)"/>
    <property type="match status" value="1"/>
</dbReference>
<evidence type="ECO:0000313" key="3">
    <source>
        <dbReference type="Proteomes" id="UP001580407"/>
    </source>
</evidence>
<keyword evidence="2" id="KW-0808">Transferase</keyword>
<keyword evidence="3" id="KW-1185">Reference proteome</keyword>